<feature type="compositionally biased region" description="Polar residues" evidence="15">
    <location>
        <begin position="581"/>
        <end position="595"/>
    </location>
</feature>
<evidence type="ECO:0000256" key="4">
    <source>
        <dbReference type="ARBA" id="ARBA00022448"/>
    </source>
</evidence>
<dbReference type="InterPro" id="IPR039010">
    <property type="entry name" value="Synaptotagmin_SMP"/>
</dbReference>
<keyword evidence="6 16" id="KW-0812">Transmembrane</keyword>
<dbReference type="InterPro" id="IPR031468">
    <property type="entry name" value="SMP_LBD"/>
</dbReference>
<dbReference type="SUPFAM" id="SSF49562">
    <property type="entry name" value="C2 domain (Calcium/lipid-binding domain, CaLB)"/>
    <property type="match status" value="3"/>
</dbReference>
<feature type="domain" description="C2" evidence="17">
    <location>
        <begin position="272"/>
        <end position="397"/>
    </location>
</feature>
<feature type="region of interest" description="Disordered" evidence="15">
    <location>
        <begin position="561"/>
        <end position="623"/>
    </location>
</feature>
<keyword evidence="5" id="KW-1003">Cell membrane</keyword>
<evidence type="ECO:0000256" key="10">
    <source>
        <dbReference type="ARBA" id="ARBA00022837"/>
    </source>
</evidence>
<dbReference type="GO" id="GO:0008429">
    <property type="term" value="F:phosphatidylethanolamine binding"/>
    <property type="evidence" value="ECO:0007669"/>
    <property type="project" value="TreeGrafter"/>
</dbReference>
<dbReference type="InterPro" id="IPR000008">
    <property type="entry name" value="C2_dom"/>
</dbReference>
<keyword evidence="7" id="KW-0479">Metal-binding</keyword>
<comment type="similarity">
    <text evidence="3">Belongs to the extended synaptotagmin family.</text>
</comment>
<evidence type="ECO:0000256" key="11">
    <source>
        <dbReference type="ARBA" id="ARBA00022989"/>
    </source>
</evidence>
<evidence type="ECO:0000256" key="13">
    <source>
        <dbReference type="ARBA" id="ARBA00023121"/>
    </source>
</evidence>
<dbReference type="AlphaFoldDB" id="A0A553PL42"/>
<gene>
    <name evidence="19" type="ORF">TCAL_08980</name>
</gene>
<keyword evidence="10" id="KW-0106">Calcium</keyword>
<evidence type="ECO:0000256" key="1">
    <source>
        <dbReference type="ARBA" id="ARBA00004202"/>
    </source>
</evidence>
<keyword evidence="11 16" id="KW-1133">Transmembrane helix</keyword>
<keyword evidence="13" id="KW-0446">Lipid-binding</keyword>
<dbReference type="PANTHER" id="PTHR45761">
    <property type="entry name" value="EXTENDED SYNAPTOTAGMIN-LIKE PROTEIN 2, ISOFORM C"/>
    <property type="match status" value="1"/>
</dbReference>
<dbReference type="InterPro" id="IPR051634">
    <property type="entry name" value="Extended_Synaptotagmin"/>
</dbReference>
<feature type="domain" description="C2" evidence="17">
    <location>
        <begin position="422"/>
        <end position="535"/>
    </location>
</feature>
<dbReference type="FunFam" id="2.60.40.150:FF:000025">
    <property type="entry name" value="Extended synaptotagmin 2"/>
    <property type="match status" value="1"/>
</dbReference>
<accession>A0A553PL42</accession>
<keyword evidence="8" id="KW-0677">Repeat</keyword>
<feature type="domain" description="C2" evidence="17">
    <location>
        <begin position="670"/>
        <end position="755"/>
    </location>
</feature>
<evidence type="ECO:0000256" key="7">
    <source>
        <dbReference type="ARBA" id="ARBA00022723"/>
    </source>
</evidence>
<dbReference type="PANTHER" id="PTHR45761:SF1">
    <property type="entry name" value="EXTENDED SYNAPTOTAGMIN-LIKE PROTEIN 2, ISOFORM C"/>
    <property type="match status" value="1"/>
</dbReference>
<evidence type="ECO:0000256" key="5">
    <source>
        <dbReference type="ARBA" id="ARBA00022475"/>
    </source>
</evidence>
<dbReference type="EMBL" id="VCGU01000003">
    <property type="protein sequence ID" value="TRY78396.1"/>
    <property type="molecule type" value="Genomic_DNA"/>
</dbReference>
<sequence>MEDESKSVAKMPGSHLNNADDEPSPAESIVKVISRFAFKSFAWVSIYLLGYYNFSVAWLFTPLILTVLRSQWKKERDAKLSAAREAALTNEKHMIESRIRERAEWINSIIHQLWPNVGHYTRKLISESIEPSVRQALEGYGFSGFKFERVVLGQIPPRITGIKVYYKNVNRNEIIMDMDLVFASDCDIKFSVGRIKAKLMDFSLRGLLRVVFKPIVNEMPLIGGIQAYFLVPPEIDFDLGGIANAFDAPGLSNIIRQIVLEQIGFFMVLPHKYTMPLIESVENKILKCPDSAGVLRVRLHKAVQLAKKDVGVLGMGKSDPYAVLTVGARSVKTNRINNTVNPEWDYVADFPIEVVSGQQLTLEIFDHDDPGDDEFLGRATVQTSVVAKKGHIQEMWVELEDADTGRALMSLSWLEASSDIKQLERPHLPEEKDLTKCLLHVYVDCCKELPSKSPAHKPCPMVELKVGQTVHTTFPQYYTNDPVFEQGFVFMIVNPDADDLHVRVLDTRKDKDNVLCTAVIRNSNILKEPGMEFPNQPFHLKGGIGNSQIVLAAQIRPLKAAGKSTKPIDPPKDSKDEVETKTSLPTALESDSTPSAKKDEKLINLDESDDPKPAERPSVDSPLAAMIANTVTPMVESTASEETKEEVNEMLEPINELRRRGPQASMSATGCGKVRVSLIYDQGSEKLKFVIHQAAGLPGSDLPDPPDPYVKVYLLPERSRKSKRKTEVCKDSCNPEYEESFEYEIPLGKLGLSAL</sequence>
<dbReference type="GO" id="GO:0031210">
    <property type="term" value="F:phosphatidylcholine binding"/>
    <property type="evidence" value="ECO:0007669"/>
    <property type="project" value="TreeGrafter"/>
</dbReference>
<evidence type="ECO:0000256" key="8">
    <source>
        <dbReference type="ARBA" id="ARBA00022737"/>
    </source>
</evidence>
<dbReference type="Pfam" id="PF00168">
    <property type="entry name" value="C2"/>
    <property type="match status" value="3"/>
</dbReference>
<evidence type="ECO:0000256" key="2">
    <source>
        <dbReference type="ARBA" id="ARBA00004477"/>
    </source>
</evidence>
<dbReference type="STRING" id="6832.A0A553PL42"/>
<organism evidence="19 20">
    <name type="scientific">Tigriopus californicus</name>
    <name type="common">Marine copepod</name>
    <dbReference type="NCBI Taxonomy" id="6832"/>
    <lineage>
        <taxon>Eukaryota</taxon>
        <taxon>Metazoa</taxon>
        <taxon>Ecdysozoa</taxon>
        <taxon>Arthropoda</taxon>
        <taxon>Crustacea</taxon>
        <taxon>Multicrustacea</taxon>
        <taxon>Hexanauplia</taxon>
        <taxon>Copepoda</taxon>
        <taxon>Harpacticoida</taxon>
        <taxon>Harpacticidae</taxon>
        <taxon>Tigriopus</taxon>
    </lineage>
</organism>
<dbReference type="Gene3D" id="2.60.40.150">
    <property type="entry name" value="C2 domain"/>
    <property type="match status" value="3"/>
</dbReference>
<protein>
    <recommendedName>
        <fullName evidence="21">Extended synaptotagmin-2</fullName>
    </recommendedName>
</protein>
<evidence type="ECO:0000256" key="3">
    <source>
        <dbReference type="ARBA" id="ARBA00005867"/>
    </source>
</evidence>
<dbReference type="GO" id="GO:0005789">
    <property type="term" value="C:endoplasmic reticulum membrane"/>
    <property type="evidence" value="ECO:0007669"/>
    <property type="project" value="UniProtKB-SubCell"/>
</dbReference>
<dbReference type="GO" id="GO:0035091">
    <property type="term" value="F:phosphatidylinositol binding"/>
    <property type="evidence" value="ECO:0007669"/>
    <property type="project" value="TreeGrafter"/>
</dbReference>
<dbReference type="SMART" id="SM00239">
    <property type="entry name" value="C2"/>
    <property type="match status" value="3"/>
</dbReference>
<evidence type="ECO:0000313" key="20">
    <source>
        <dbReference type="Proteomes" id="UP000318571"/>
    </source>
</evidence>
<keyword evidence="4" id="KW-0813">Transport</keyword>
<proteinExistence type="inferred from homology"/>
<dbReference type="OMA" id="WANKVIS"/>
<feature type="region of interest" description="Disordered" evidence="15">
    <location>
        <begin position="1"/>
        <end position="24"/>
    </location>
</feature>
<reference evidence="19 20" key="1">
    <citation type="journal article" date="2018" name="Nat. Ecol. Evol.">
        <title>Genomic signatures of mitonuclear coevolution across populations of Tigriopus californicus.</title>
        <authorList>
            <person name="Barreto F.S."/>
            <person name="Watson E.T."/>
            <person name="Lima T.G."/>
            <person name="Willett C.S."/>
            <person name="Edmands S."/>
            <person name="Li W."/>
            <person name="Burton R.S."/>
        </authorList>
    </citation>
    <scope>NUCLEOTIDE SEQUENCE [LARGE SCALE GENOMIC DNA]</scope>
    <source>
        <strain evidence="19 20">San Diego</strain>
    </source>
</reference>
<evidence type="ECO:0000256" key="14">
    <source>
        <dbReference type="ARBA" id="ARBA00023136"/>
    </source>
</evidence>
<evidence type="ECO:0000313" key="19">
    <source>
        <dbReference type="EMBL" id="TRY78396.1"/>
    </source>
</evidence>
<keyword evidence="12" id="KW-0445">Lipid transport</keyword>
<name>A0A553PL42_TIGCA</name>
<dbReference type="InterPro" id="IPR035892">
    <property type="entry name" value="C2_domain_sf"/>
</dbReference>
<dbReference type="CDD" id="cd21670">
    <property type="entry name" value="SMP_ESyt"/>
    <property type="match status" value="1"/>
</dbReference>
<evidence type="ECO:0000259" key="18">
    <source>
        <dbReference type="PROSITE" id="PS51847"/>
    </source>
</evidence>
<evidence type="ECO:0000259" key="17">
    <source>
        <dbReference type="PROSITE" id="PS50004"/>
    </source>
</evidence>
<dbReference type="Pfam" id="PF17047">
    <property type="entry name" value="SMP_LBD"/>
    <property type="match status" value="1"/>
</dbReference>
<comment type="subcellular location">
    <subcellularLocation>
        <location evidence="1">Cell membrane</location>
        <topology evidence="1">Peripheral membrane protein</topology>
    </subcellularLocation>
    <subcellularLocation>
        <location evidence="2">Endoplasmic reticulum membrane</location>
        <topology evidence="2">Multi-pass membrane protein</topology>
    </subcellularLocation>
</comment>
<dbReference type="Proteomes" id="UP000318571">
    <property type="component" value="Chromosome 11"/>
</dbReference>
<evidence type="ECO:0000256" key="15">
    <source>
        <dbReference type="SAM" id="MobiDB-lite"/>
    </source>
</evidence>
<feature type="compositionally biased region" description="Basic and acidic residues" evidence="15">
    <location>
        <begin position="596"/>
        <end position="618"/>
    </location>
</feature>
<dbReference type="GO" id="GO:0006869">
    <property type="term" value="P:lipid transport"/>
    <property type="evidence" value="ECO:0007669"/>
    <property type="project" value="UniProtKB-KW"/>
</dbReference>
<keyword evidence="20" id="KW-1185">Reference proteome</keyword>
<feature type="domain" description="SMP-LTD" evidence="18">
    <location>
        <begin position="99"/>
        <end position="278"/>
    </location>
</feature>
<evidence type="ECO:0000256" key="9">
    <source>
        <dbReference type="ARBA" id="ARBA00022824"/>
    </source>
</evidence>
<evidence type="ECO:0008006" key="21">
    <source>
        <dbReference type="Google" id="ProtNLM"/>
    </source>
</evidence>
<dbReference type="GO" id="GO:0005886">
    <property type="term" value="C:plasma membrane"/>
    <property type="evidence" value="ECO:0007669"/>
    <property type="project" value="UniProtKB-SubCell"/>
</dbReference>
<dbReference type="GO" id="GO:0005544">
    <property type="term" value="F:calcium-dependent phospholipid binding"/>
    <property type="evidence" value="ECO:0007669"/>
    <property type="project" value="TreeGrafter"/>
</dbReference>
<evidence type="ECO:0000256" key="6">
    <source>
        <dbReference type="ARBA" id="ARBA00022692"/>
    </source>
</evidence>
<dbReference type="GO" id="GO:0005509">
    <property type="term" value="F:calcium ion binding"/>
    <property type="evidence" value="ECO:0007669"/>
    <property type="project" value="TreeGrafter"/>
</dbReference>
<keyword evidence="14 16" id="KW-0472">Membrane</keyword>
<dbReference type="PROSITE" id="PS50004">
    <property type="entry name" value="C2"/>
    <property type="match status" value="3"/>
</dbReference>
<keyword evidence="9" id="KW-0256">Endoplasmic reticulum</keyword>
<evidence type="ECO:0000256" key="12">
    <source>
        <dbReference type="ARBA" id="ARBA00023055"/>
    </source>
</evidence>
<feature type="transmembrane region" description="Helical" evidence="16">
    <location>
        <begin position="41"/>
        <end position="68"/>
    </location>
</feature>
<evidence type="ECO:0000256" key="16">
    <source>
        <dbReference type="SAM" id="Phobius"/>
    </source>
</evidence>
<feature type="compositionally biased region" description="Basic and acidic residues" evidence="15">
    <location>
        <begin position="569"/>
        <end position="580"/>
    </location>
</feature>
<dbReference type="PROSITE" id="PS51847">
    <property type="entry name" value="SMP"/>
    <property type="match status" value="1"/>
</dbReference>
<comment type="caution">
    <text evidence="19">The sequence shown here is derived from an EMBL/GenBank/DDBJ whole genome shotgun (WGS) entry which is preliminary data.</text>
</comment>